<dbReference type="RefSeq" id="WP_044193025.1">
    <property type="nucleotide sequence ID" value="NZ_JMCB01000011.1"/>
</dbReference>
<keyword evidence="6" id="KW-1185">Reference proteome</keyword>
<dbReference type="SMART" id="SM00567">
    <property type="entry name" value="EZ_HEAT"/>
    <property type="match status" value="3"/>
</dbReference>
<protein>
    <recommendedName>
        <fullName evidence="4">Cytochrome c-552/4 domain-containing protein</fullName>
    </recommendedName>
</protein>
<reference evidence="5 6" key="1">
    <citation type="submission" date="2014-04" db="EMBL/GenBank/DDBJ databases">
        <title>Genome assembly of Hyalangium minutum DSM 14724.</title>
        <authorList>
            <person name="Sharma G."/>
            <person name="Subramanian S."/>
        </authorList>
    </citation>
    <scope>NUCLEOTIDE SEQUENCE [LARGE SCALE GENOMIC DNA]</scope>
    <source>
        <strain evidence="5 6">DSM 14724</strain>
    </source>
</reference>
<accession>A0A085WEZ5</accession>
<dbReference type="InterPro" id="IPR019734">
    <property type="entry name" value="TPR_rpt"/>
</dbReference>
<dbReference type="EMBL" id="JMCB01000011">
    <property type="protein sequence ID" value="KFE66258.1"/>
    <property type="molecule type" value="Genomic_DNA"/>
</dbReference>
<keyword evidence="2" id="KW-0802">TPR repeat</keyword>
<dbReference type="Proteomes" id="UP000028725">
    <property type="component" value="Unassembled WGS sequence"/>
</dbReference>
<dbReference type="AlphaFoldDB" id="A0A085WEZ5"/>
<dbReference type="InterPro" id="IPR004155">
    <property type="entry name" value="PBS_lyase_HEAT"/>
</dbReference>
<dbReference type="STRING" id="394096.DB31_1323"/>
<dbReference type="SUPFAM" id="SSF48371">
    <property type="entry name" value="ARM repeat"/>
    <property type="match status" value="1"/>
</dbReference>
<evidence type="ECO:0000259" key="4">
    <source>
        <dbReference type="Pfam" id="PF13435"/>
    </source>
</evidence>
<evidence type="ECO:0000313" key="6">
    <source>
        <dbReference type="Proteomes" id="UP000028725"/>
    </source>
</evidence>
<evidence type="ECO:0000256" key="1">
    <source>
        <dbReference type="ARBA" id="ARBA00022729"/>
    </source>
</evidence>
<dbReference type="SMART" id="SM00028">
    <property type="entry name" value="TPR"/>
    <property type="match status" value="2"/>
</dbReference>
<feature type="repeat" description="TPR" evidence="2">
    <location>
        <begin position="610"/>
        <end position="643"/>
    </location>
</feature>
<dbReference type="InterPro" id="IPR036280">
    <property type="entry name" value="Multihaem_cyt_sf"/>
</dbReference>
<dbReference type="SUPFAM" id="SSF48452">
    <property type="entry name" value="TPR-like"/>
    <property type="match status" value="1"/>
</dbReference>
<sequence length="690" mass="75199">MLPSRPTLSLSVLATLAVVLSTGCSRQPEPQAAKLAPPPAAAPAPAPTAVSPPATDAKPAPTQPESTALPSATAFAGSERCGECHEDQHAAWRQDWHSRALSQATPKFVVGSFRGTHFKGESSEAWMSKREDHYFMRTQGPSGELGEYPVQWVVGGKRMQDPVTLTEDGRWQVLPVYFHVTGKSEWVDYSEKRQGKLTPNHPFFWANFARSAQHACLDCHTTGLDVHYDRSAHKWSTTFADAGVACESCHGPGARHAETQEPKDIIQPKHLPPELGLAVCGQCHGPRRTLFPMLDAVHHFRAGQRYEDFYQPMVLLVGNDVSGDYFEDGRPSTSSFEYQALTQSRCYMKGGATCLSCHTAPHDSHAPNEIQKPKDAKAKVAAGTATCQACHADVLAQGKSHTHHTAAAAQDCQACHMPTVVSGVLDKFPDHAMDVPVPENTVKHGIPNACNACHTHEKQKPEVMAQAIERWWPEAKQRQQRRLRLADAFADKTAAQSRPFLEAVLADPEEASELRGAAAQFLARRFRVEAVGPLRAALPKAKDSLLRSQIIEALGVAKGREAAGEIAALLNDSSLWVRQAAALTLAQLGDPRGPPALEALARQPESSGLVAPHAMLGHLALRRKDFPVAVKEFERALDLQPYYADLLVMLADLYVAQGNAAQAKDRLEDAVRFSPQNQGARQRLEALQAH</sequence>
<dbReference type="PROSITE" id="PS50005">
    <property type="entry name" value="TPR"/>
    <property type="match status" value="2"/>
</dbReference>
<dbReference type="Gene3D" id="1.25.40.10">
    <property type="entry name" value="Tetratricopeptide repeat domain"/>
    <property type="match status" value="1"/>
</dbReference>
<proteinExistence type="predicted"/>
<dbReference type="InterPro" id="IPR011990">
    <property type="entry name" value="TPR-like_helical_dom_sf"/>
</dbReference>
<keyword evidence="1" id="KW-0732">Signal</keyword>
<dbReference type="InterPro" id="IPR023155">
    <property type="entry name" value="Cyt_c-552/4"/>
</dbReference>
<dbReference type="PROSITE" id="PS51257">
    <property type="entry name" value="PROKAR_LIPOPROTEIN"/>
    <property type="match status" value="1"/>
</dbReference>
<comment type="caution">
    <text evidence="5">The sequence shown here is derived from an EMBL/GenBank/DDBJ whole genome shotgun (WGS) entry which is preliminary data.</text>
</comment>
<feature type="region of interest" description="Disordered" evidence="3">
    <location>
        <begin position="28"/>
        <end position="68"/>
    </location>
</feature>
<feature type="repeat" description="TPR" evidence="2">
    <location>
        <begin position="644"/>
        <end position="677"/>
    </location>
</feature>
<dbReference type="InterPro" id="IPR011989">
    <property type="entry name" value="ARM-like"/>
</dbReference>
<feature type="domain" description="Cytochrome c-552/4" evidence="4">
    <location>
        <begin position="211"/>
        <end position="251"/>
    </location>
</feature>
<dbReference type="Pfam" id="PF13435">
    <property type="entry name" value="Cytochrome_C554"/>
    <property type="match status" value="1"/>
</dbReference>
<dbReference type="Pfam" id="PF13646">
    <property type="entry name" value="HEAT_2"/>
    <property type="match status" value="1"/>
</dbReference>
<evidence type="ECO:0000313" key="5">
    <source>
        <dbReference type="EMBL" id="KFE66258.1"/>
    </source>
</evidence>
<dbReference type="InterPro" id="IPR016024">
    <property type="entry name" value="ARM-type_fold"/>
</dbReference>
<dbReference type="InterPro" id="IPR051829">
    <property type="entry name" value="Multiheme_Cytochr_ET"/>
</dbReference>
<dbReference type="SUPFAM" id="SSF48695">
    <property type="entry name" value="Multiheme cytochromes"/>
    <property type="match status" value="1"/>
</dbReference>
<dbReference type="PANTHER" id="PTHR35038">
    <property type="entry name" value="DISSIMILATORY SULFITE REDUCTASE SIRA"/>
    <property type="match status" value="1"/>
</dbReference>
<organism evidence="5 6">
    <name type="scientific">Hyalangium minutum</name>
    <dbReference type="NCBI Taxonomy" id="394096"/>
    <lineage>
        <taxon>Bacteria</taxon>
        <taxon>Pseudomonadati</taxon>
        <taxon>Myxococcota</taxon>
        <taxon>Myxococcia</taxon>
        <taxon>Myxococcales</taxon>
        <taxon>Cystobacterineae</taxon>
        <taxon>Archangiaceae</taxon>
        <taxon>Hyalangium</taxon>
    </lineage>
</organism>
<dbReference type="Gene3D" id="1.10.1130.10">
    <property type="entry name" value="Flavocytochrome C3, Chain A"/>
    <property type="match status" value="2"/>
</dbReference>
<feature type="compositionally biased region" description="Pro residues" evidence="3">
    <location>
        <begin position="36"/>
        <end position="46"/>
    </location>
</feature>
<dbReference type="Gene3D" id="1.25.10.10">
    <property type="entry name" value="Leucine-rich Repeat Variant"/>
    <property type="match status" value="1"/>
</dbReference>
<gene>
    <name evidence="5" type="ORF">DB31_1323</name>
</gene>
<evidence type="ECO:0000256" key="3">
    <source>
        <dbReference type="SAM" id="MobiDB-lite"/>
    </source>
</evidence>
<dbReference type="PANTHER" id="PTHR35038:SF8">
    <property type="entry name" value="C-TYPE POLYHEME CYTOCHROME OMCC"/>
    <property type="match status" value="1"/>
</dbReference>
<name>A0A085WEZ5_9BACT</name>
<dbReference type="Pfam" id="PF14559">
    <property type="entry name" value="TPR_19"/>
    <property type="match status" value="1"/>
</dbReference>
<evidence type="ECO:0000256" key="2">
    <source>
        <dbReference type="PROSITE-ProRule" id="PRU00339"/>
    </source>
</evidence>
<dbReference type="OrthoDB" id="9814800at2"/>
<dbReference type="PATRIC" id="fig|394096.3.peg.5661"/>